<reference evidence="1" key="5">
    <citation type="journal article" date="2001" name="Nature">
        <title>Functional annotation of a full-length mouse cDNA collection.</title>
        <authorList>
            <consortium name="The RIKEN Genome Exploration Research Group Phase II Team and the FANTOM Consortium"/>
        </authorList>
    </citation>
    <scope>NUCLEOTIDE SEQUENCE</scope>
    <source>
        <strain evidence="1">C57BL/6J</strain>
        <tissue evidence="1">Testis</tissue>
    </source>
</reference>
<protein>
    <submittedName>
        <fullName evidence="1">Uncharacterized protein</fullName>
    </submittedName>
</protein>
<dbReference type="MGI" id="MGI:1918124">
    <property type="gene designation" value="4921513I03Rik"/>
</dbReference>
<dbReference type="EMBL" id="AK014882">
    <property type="protein sequence ID" value="BAB29601.1"/>
    <property type="molecule type" value="mRNA"/>
</dbReference>
<dbReference type="HOGENOM" id="CLU_2132710_0_0_1"/>
<reference evidence="1" key="8">
    <citation type="journal article" date="2005" name="Science">
        <title>Antisense Transcription in the Mammalian Transcriptome.</title>
        <authorList>
            <consortium name="RIKEN Genome Exploration Research Group and Genome Science Group (Genome Network Project Core Group) and the FANTOM Consortium"/>
        </authorList>
    </citation>
    <scope>NUCLEOTIDE SEQUENCE</scope>
    <source>
        <strain evidence="1">C57BL/6J</strain>
        <tissue evidence="1">Testis</tissue>
    </source>
</reference>
<reference evidence="1" key="2">
    <citation type="journal article" date="2000" name="Genome Res.">
        <title>Normalization and subtraction of cap-trapper-selected cDNAs to prepare full-length cDNA libraries for rapid discovery of new genes.</title>
        <authorList>
            <person name="Carninci P."/>
            <person name="Shibata Y."/>
            <person name="Hayatsu N."/>
            <person name="Sugahara Y."/>
            <person name="Shibata K."/>
            <person name="Itoh M."/>
            <person name="Konno H."/>
            <person name="Okazaki Y."/>
            <person name="Muramatsu M."/>
            <person name="Hayashizaki Y."/>
        </authorList>
    </citation>
    <scope>NUCLEOTIDE SEQUENCE</scope>
    <source>
        <strain evidence="1">C57BL/6J</strain>
        <tissue evidence="1">Testis</tissue>
    </source>
</reference>
<reference evidence="1" key="3">
    <citation type="journal article" date="2000" name="Genome Res.">
        <title>RIKEN integrated sequence analysis (RISA) system--384-format sequencing pipeline with 384 multicapillary sequencer.</title>
        <authorList>
            <person name="Shibata K."/>
            <person name="Itoh M."/>
            <person name="Aizawa K."/>
            <person name="Nagaoka S."/>
            <person name="Sasaki N."/>
            <person name="Carninci P."/>
            <person name="Konno H."/>
            <person name="Akiyama J."/>
            <person name="Nishi K."/>
            <person name="Kitsunai T."/>
            <person name="Tashiro H."/>
            <person name="Itoh M."/>
            <person name="Sumi N."/>
            <person name="Ishii Y."/>
            <person name="Nakamura S."/>
            <person name="Hazama M."/>
            <person name="Nishine T."/>
            <person name="Harada A."/>
            <person name="Yamamoto R."/>
            <person name="Matsumoto H."/>
            <person name="Sakaguchi S."/>
            <person name="Ikegami T."/>
            <person name="Kashiwagi K."/>
            <person name="Fujiwake S."/>
            <person name="Inoue K."/>
            <person name="Togawa Y."/>
            <person name="Izawa M."/>
            <person name="Ohara E."/>
            <person name="Watahiki M."/>
            <person name="Yoneda Y."/>
            <person name="Ishikawa T."/>
            <person name="Ozawa K."/>
            <person name="Tanaka T."/>
            <person name="Matsuura S."/>
            <person name="Kawai J."/>
            <person name="Okazaki Y."/>
            <person name="Muramatsu M."/>
            <person name="Inoue Y."/>
            <person name="Kira A."/>
            <person name="Hayashizaki Y."/>
        </authorList>
    </citation>
    <scope>NUCLEOTIDE SEQUENCE</scope>
    <source>
        <strain evidence="1">C57BL/6J</strain>
        <tissue evidence="1">Testis</tissue>
    </source>
</reference>
<organism evidence="1">
    <name type="scientific">Mus musculus</name>
    <name type="common">Mouse</name>
    <dbReference type="NCBI Taxonomy" id="10090"/>
    <lineage>
        <taxon>Eukaryota</taxon>
        <taxon>Metazoa</taxon>
        <taxon>Chordata</taxon>
        <taxon>Craniata</taxon>
        <taxon>Vertebrata</taxon>
        <taxon>Euteleostomi</taxon>
        <taxon>Mammalia</taxon>
        <taxon>Eutheria</taxon>
        <taxon>Euarchontoglires</taxon>
        <taxon>Glires</taxon>
        <taxon>Rodentia</taxon>
        <taxon>Myomorpha</taxon>
        <taxon>Muroidea</taxon>
        <taxon>Muridae</taxon>
        <taxon>Murinae</taxon>
        <taxon>Mus</taxon>
        <taxon>Mus</taxon>
    </lineage>
</organism>
<gene>
    <name evidence="2" type="primary">4921513I03Rik</name>
</gene>
<dbReference type="AGR" id="MGI:1918124"/>
<proteinExistence type="evidence at transcript level"/>
<sequence>MNINCCVDTEVLRNRASRSLSLTPTILLSKKTQSLSSFESYFLTCLCLHPVRTPEKADDAKSLLALPSRLLPRPCEGSCQVWVMERAHLCLLEVSQGTLRGGALENFQTTEAP</sequence>
<name>Q9D5W2_MOUSE</name>
<reference evidence="1" key="6">
    <citation type="journal article" date="2002" name="Nature">
        <title>Analysis of the mouse transcriptome based on functional annotation of 60,770 full-length cDNAs.</title>
        <authorList>
            <consortium name="The FANTOM Consortium and the RIKEN Genome Exploration Research Group Phase I and II Team"/>
        </authorList>
    </citation>
    <scope>NUCLEOTIDE SEQUENCE</scope>
    <source>
        <strain evidence="1">C57BL/6J</strain>
        <tissue evidence="1">Testis</tissue>
    </source>
</reference>
<evidence type="ECO:0000313" key="2">
    <source>
        <dbReference type="MGI" id="MGI:1918124"/>
    </source>
</evidence>
<evidence type="ECO:0000313" key="1">
    <source>
        <dbReference type="EMBL" id="BAB29601.1"/>
    </source>
</evidence>
<reference evidence="1" key="1">
    <citation type="journal article" date="1999" name="Methods Enzymol.">
        <title>High-efficiency full-length cDNA cloning.</title>
        <authorList>
            <person name="Carninci P."/>
            <person name="Hayashizaki Y."/>
        </authorList>
    </citation>
    <scope>NUCLEOTIDE SEQUENCE</scope>
    <source>
        <strain evidence="1">C57BL/6J</strain>
        <tissue evidence="1">Testis</tissue>
    </source>
</reference>
<reference evidence="1" key="4">
    <citation type="submission" date="2000-07" db="EMBL/GenBank/DDBJ databases">
        <authorList>
            <person name="Adachi J."/>
            <person name="Aizawa K."/>
            <person name="Akahira S."/>
            <person name="Akimura T."/>
            <person name="Arai A."/>
            <person name="Aono H."/>
            <person name="Arakawa T."/>
            <person name="Bono H."/>
            <person name="Carninci P."/>
            <person name="Fukuda S."/>
            <person name="Fukunishi Y."/>
            <person name="Furuno M."/>
            <person name="Hanagaki T."/>
            <person name="Hara A."/>
            <person name="Hayatsu N."/>
            <person name="Hiramoto K."/>
            <person name="Hiraoka T."/>
            <person name="Hori F."/>
            <person name="Imotani K."/>
            <person name="Ishii Y."/>
            <person name="Itoh M."/>
            <person name="Izawa M."/>
            <person name="Kasukawa T."/>
            <person name="Kato H."/>
            <person name="Kawai J."/>
            <person name="Kojima Y."/>
            <person name="Konno H."/>
            <person name="Kouda M."/>
            <person name="Koya S."/>
            <person name="Kurihara C."/>
            <person name="Matsuyama T."/>
            <person name="Miyazaki A."/>
            <person name="Nishi K."/>
            <person name="Nomura K."/>
            <person name="Numazaki R."/>
            <person name="Ohno M."/>
            <person name="Okazaki Y."/>
            <person name="Okido T."/>
            <person name="Owa C."/>
            <person name="Saito H."/>
            <person name="Saito R."/>
            <person name="Sakai C."/>
            <person name="Sakai K."/>
            <person name="Sano H."/>
            <person name="Sasaki D."/>
            <person name="Shibata K."/>
            <person name="Shibata Y."/>
            <person name="Shinagawa A."/>
            <person name="Shiraki T."/>
            <person name="Sogabe Y."/>
            <person name="Suzuki H."/>
            <person name="Tagami M."/>
            <person name="Tagawa A."/>
            <person name="Takahashi F."/>
            <person name="Tanaka T."/>
            <person name="Tejima Y."/>
            <person name="Toya T."/>
            <person name="Yamamura T."/>
            <person name="Yasunishi A."/>
            <person name="Yoshida K."/>
            <person name="Yoshino M."/>
            <person name="Muramatsu M."/>
            <person name="Hayashizaki Y."/>
        </authorList>
    </citation>
    <scope>NUCLEOTIDE SEQUENCE</scope>
    <source>
        <strain evidence="1">C57BL/6J</strain>
        <tissue evidence="1">Testis</tissue>
    </source>
</reference>
<reference evidence="1" key="7">
    <citation type="journal article" date="2005" name="Science">
        <title>The Transcriptional Landscape of the Mammalian Genome.</title>
        <authorList>
            <consortium name="The FANTOM Consortium"/>
            <consortium name="Riken Genome Exploration Research Group and Genome Science Group (Genome Network Project Core Group)"/>
        </authorList>
    </citation>
    <scope>NUCLEOTIDE SEQUENCE</scope>
    <source>
        <strain evidence="1">C57BL/6J</strain>
        <tissue evidence="1">Testis</tissue>
    </source>
</reference>
<dbReference type="AlphaFoldDB" id="Q9D5W2"/>
<accession>Q9D5W2</accession>